<accession>A0ACC0VAD9</accession>
<comment type="caution">
    <text evidence="1">The sequence shown here is derived from an EMBL/GenBank/DDBJ whole genome shotgun (WGS) entry which is preliminary data.</text>
</comment>
<proteinExistence type="predicted"/>
<dbReference type="EMBL" id="CM047941">
    <property type="protein sequence ID" value="KAI9903402.1"/>
    <property type="molecule type" value="Genomic_DNA"/>
</dbReference>
<reference evidence="1" key="1">
    <citation type="submission" date="2022-10" db="EMBL/GenBank/DDBJ databases">
        <title>Complete Genome of Trichothecium roseum strain YXFP-22015, a Plant Pathogen Isolated from Citrus.</title>
        <authorList>
            <person name="Wang Y."/>
            <person name="Zhu L."/>
        </authorList>
    </citation>
    <scope>NUCLEOTIDE SEQUENCE</scope>
    <source>
        <strain evidence="1">YXFP-22015</strain>
    </source>
</reference>
<evidence type="ECO:0000313" key="1">
    <source>
        <dbReference type="EMBL" id="KAI9903402.1"/>
    </source>
</evidence>
<dbReference type="Proteomes" id="UP001163324">
    <property type="component" value="Chromosome 2"/>
</dbReference>
<protein>
    <submittedName>
        <fullName evidence="1">Uncharacterized protein</fullName>
    </submittedName>
</protein>
<evidence type="ECO:0000313" key="2">
    <source>
        <dbReference type="Proteomes" id="UP001163324"/>
    </source>
</evidence>
<organism evidence="1 2">
    <name type="scientific">Trichothecium roseum</name>
    <dbReference type="NCBI Taxonomy" id="47278"/>
    <lineage>
        <taxon>Eukaryota</taxon>
        <taxon>Fungi</taxon>
        <taxon>Dikarya</taxon>
        <taxon>Ascomycota</taxon>
        <taxon>Pezizomycotina</taxon>
        <taxon>Sordariomycetes</taxon>
        <taxon>Hypocreomycetidae</taxon>
        <taxon>Hypocreales</taxon>
        <taxon>Hypocreales incertae sedis</taxon>
        <taxon>Trichothecium</taxon>
    </lineage>
</organism>
<sequence length="758" mass="82378">MTNAQKQDSKKRSRPSADHHSGSVYPNNYDNDNHQRPSKRQRTETHQQQQSPPALHALLPRRSWGEGARQTARGGRKKTTAASAAPAPEKTRVQPRRSCKAQQPAPATTTAPPSGKGTVKGRVTKKKPQQKQQKNKTGKAQAAKAKKSVSWADPVDSTGAALPPLSSPVDHGAEVFVVIPASPVITISQQRQQEQDVAEAKPVMPSRAMPPTPPKRRQTKPAPKTKPATTTAAAPAPAAPKRGRVKAKASPAPKERVRIRGSVVRRSETSYAAVAAEAARLRAAGKARQAEQMDEDERIWVAANNGNNSSNSAQDGGLEEGVPGPVTPEPVLHAEAVYGEEEEEVIPMSPEYVFSNVVSAAEYGVPSDGHVIASDVASEHTSSSTRTFSFTKSEAEEETKQGIKGEEQEEDQEQEQETSAISYTLYPRRWHSAPPRLQTQTGGARQQQQQQQSPGSTPPKTETPPTEASVTWVVEEDLFVDATLADTSIEDMPATMLSTQEEEEEEEEEEEDEDAASSSGTIDSLFGSSSLSSNDDDDDDLPSSRYVTPAQSSSPSSPSLPSPPPRRSSSPRQQQPSPYGRWEYDSAQWSSEDDFSGPPLAPLLMPNLGPDRDWTHEDAIVDAANATLFLHQLLAPAVDSSNTTNDGNDGHDDSENDPYEGHEAAESLIVVNRRRVVRALCRIPPLCTTHLVHDPNPALQDVPLRIMMCLSCMPENVDGRWALLDDADLERIEAVARWKPMADPRRAPEANERGYGIL</sequence>
<name>A0ACC0VAD9_9HYPO</name>
<gene>
    <name evidence="1" type="ORF">N3K66_002754</name>
</gene>
<keyword evidence="2" id="KW-1185">Reference proteome</keyword>